<organism evidence="1">
    <name type="scientific">uncultured Desulfovibrio sp</name>
    <dbReference type="NCBI Taxonomy" id="167968"/>
    <lineage>
        <taxon>Bacteria</taxon>
        <taxon>Pseudomonadati</taxon>
        <taxon>Thermodesulfobacteriota</taxon>
        <taxon>Desulfovibrionia</taxon>
        <taxon>Desulfovibrionales</taxon>
        <taxon>Desulfovibrionaceae</taxon>
        <taxon>Desulfovibrio</taxon>
        <taxon>environmental samples</taxon>
    </lineage>
</organism>
<reference evidence="1" key="1">
    <citation type="submission" date="2016-04" db="EMBL/GenBank/DDBJ databases">
        <authorList>
            <person name="Evans L.H."/>
            <person name="Alamgir A."/>
            <person name="Owens N."/>
            <person name="Weber N.D."/>
            <person name="Virtaneva K."/>
            <person name="Barbian K."/>
            <person name="Babar A."/>
            <person name="Rosenke K."/>
        </authorList>
    </citation>
    <scope>NUCLEOTIDE SEQUENCE</scope>
    <source>
        <strain evidence="1">92-2</strain>
    </source>
</reference>
<evidence type="ECO:0000313" key="1">
    <source>
        <dbReference type="EMBL" id="SBW11430.1"/>
    </source>
</evidence>
<proteinExistence type="predicted"/>
<gene>
    <name evidence="1" type="ORF">KM92DES2_20068</name>
</gene>
<dbReference type="AlphaFoldDB" id="A0A212KIB2"/>
<dbReference type="EMBL" id="FLUP01000002">
    <property type="protein sequence ID" value="SBW11430.1"/>
    <property type="molecule type" value="Genomic_DNA"/>
</dbReference>
<accession>A0A212KIB2</accession>
<sequence>MLAAKIVRFSEERGEDRSTGSSGGDYICRLEPKNEYDHIKGSLSSTACAGKTAAYPER</sequence>
<name>A0A212KIB2_9BACT</name>
<protein>
    <submittedName>
        <fullName evidence="1">Uncharacterized protein</fullName>
    </submittedName>
</protein>